<evidence type="ECO:0000313" key="2">
    <source>
        <dbReference type="EMBL" id="ACB83672.1"/>
    </source>
</evidence>
<dbReference type="STRING" id="457570.Nther_0073"/>
<sequence length="168" mass="19583">MTDIRGQFVLFLIFVVTGMIMGIVFDFFRVFRSRKKFPKILKHFTDLIYWVFVFLLLATVLLVSNWGEVRAYVFVFTGVGIIAYYIWISKSIIEGYVVFFYVSEQVIDKFFSALQKTIIIISIPVQFILRACCMILNIIKRAVILITSKIIGLVKVILSRLNIFNKKE</sequence>
<dbReference type="RefSeq" id="WP_012446563.1">
    <property type="nucleotide sequence ID" value="NC_010718.1"/>
</dbReference>
<dbReference type="FunCoup" id="B2A3P6">
    <property type="interactions" value="50"/>
</dbReference>
<accession>B2A3P6</accession>
<feature type="transmembrane region" description="Helical" evidence="1">
    <location>
        <begin position="69"/>
        <end position="87"/>
    </location>
</feature>
<organism evidence="2 3">
    <name type="scientific">Natranaerobius thermophilus (strain ATCC BAA-1301 / DSM 18059 / JW/NM-WN-LF)</name>
    <dbReference type="NCBI Taxonomy" id="457570"/>
    <lineage>
        <taxon>Bacteria</taxon>
        <taxon>Bacillati</taxon>
        <taxon>Bacillota</taxon>
        <taxon>Clostridia</taxon>
        <taxon>Natranaerobiales</taxon>
        <taxon>Natranaerobiaceae</taxon>
        <taxon>Natranaerobius</taxon>
    </lineage>
</organism>
<feature type="transmembrane region" description="Helical" evidence="1">
    <location>
        <begin position="6"/>
        <end position="27"/>
    </location>
</feature>
<proteinExistence type="predicted"/>
<reference evidence="2 3" key="1">
    <citation type="submission" date="2008-04" db="EMBL/GenBank/DDBJ databases">
        <title>Complete sequence of chromosome of Natranaerobius thermophilus JW/NM-WN-LF.</title>
        <authorList>
            <consortium name="US DOE Joint Genome Institute"/>
            <person name="Copeland A."/>
            <person name="Lucas S."/>
            <person name="Lapidus A."/>
            <person name="Glavina del Rio T."/>
            <person name="Dalin E."/>
            <person name="Tice H."/>
            <person name="Bruce D."/>
            <person name="Goodwin L."/>
            <person name="Pitluck S."/>
            <person name="Chertkov O."/>
            <person name="Brettin T."/>
            <person name="Detter J.C."/>
            <person name="Han C."/>
            <person name="Kuske C.R."/>
            <person name="Schmutz J."/>
            <person name="Larimer F."/>
            <person name="Land M."/>
            <person name="Hauser L."/>
            <person name="Kyrpides N."/>
            <person name="Lykidis A."/>
            <person name="Mesbah N.M."/>
            <person name="Wiegel J."/>
        </authorList>
    </citation>
    <scope>NUCLEOTIDE SEQUENCE [LARGE SCALE GENOMIC DNA]</scope>
    <source>
        <strain evidence="3">ATCC BAA-1301 / DSM 18059 / JW/NM-WN-LF</strain>
    </source>
</reference>
<dbReference type="NCBIfam" id="TIGR02893">
    <property type="entry name" value="spore_yabQ"/>
    <property type="match status" value="1"/>
</dbReference>
<keyword evidence="1" id="KW-0472">Membrane</keyword>
<evidence type="ECO:0000313" key="3">
    <source>
        <dbReference type="Proteomes" id="UP000001683"/>
    </source>
</evidence>
<reference evidence="2 3" key="2">
    <citation type="journal article" date="2011" name="J. Bacteriol.">
        <title>Complete genome sequence of the anaerobic, halophilic alkalithermophile Natranaerobius thermophilus JW/NM-WN-LF.</title>
        <authorList>
            <person name="Zhao B."/>
            <person name="Mesbah N.M."/>
            <person name="Dalin E."/>
            <person name="Goodwin L."/>
            <person name="Nolan M."/>
            <person name="Pitluck S."/>
            <person name="Chertkov O."/>
            <person name="Brettin T.S."/>
            <person name="Han J."/>
            <person name="Larimer F.W."/>
            <person name="Land M.L."/>
            <person name="Hauser L."/>
            <person name="Kyrpides N."/>
            <person name="Wiegel J."/>
        </authorList>
    </citation>
    <scope>NUCLEOTIDE SEQUENCE [LARGE SCALE GENOMIC DNA]</scope>
    <source>
        <strain evidence="3">ATCC BAA-1301 / DSM 18059 / JW/NM-WN-LF</strain>
    </source>
</reference>
<keyword evidence="1" id="KW-1133">Transmembrane helix</keyword>
<dbReference type="InParanoid" id="B2A3P6"/>
<evidence type="ECO:0000256" key="1">
    <source>
        <dbReference type="SAM" id="Phobius"/>
    </source>
</evidence>
<feature type="transmembrane region" description="Helical" evidence="1">
    <location>
        <begin position="47"/>
        <end position="63"/>
    </location>
</feature>
<gene>
    <name evidence="2" type="ordered locus">Nther_0073</name>
</gene>
<keyword evidence="1" id="KW-0812">Transmembrane</keyword>
<dbReference type="AlphaFoldDB" id="B2A3P6"/>
<keyword evidence="3" id="KW-1185">Reference proteome</keyword>
<feature type="transmembrane region" description="Helical" evidence="1">
    <location>
        <begin position="118"/>
        <end position="139"/>
    </location>
</feature>
<protein>
    <recommendedName>
        <fullName evidence="4">Spore cortex biosynthesis protein YabQ</fullName>
    </recommendedName>
</protein>
<name>B2A3P6_NATTJ</name>
<dbReference type="KEGG" id="nth:Nther_0073"/>
<evidence type="ECO:0008006" key="4">
    <source>
        <dbReference type="Google" id="ProtNLM"/>
    </source>
</evidence>
<dbReference type="InterPro" id="IPR019074">
    <property type="entry name" value="YabQ"/>
</dbReference>
<dbReference type="Pfam" id="PF09578">
    <property type="entry name" value="Spore_YabQ"/>
    <property type="match status" value="1"/>
</dbReference>
<dbReference type="Proteomes" id="UP000001683">
    <property type="component" value="Chromosome"/>
</dbReference>
<dbReference type="EMBL" id="CP001034">
    <property type="protein sequence ID" value="ACB83672.1"/>
    <property type="molecule type" value="Genomic_DNA"/>
</dbReference>
<dbReference type="OrthoDB" id="1685240at2"/>
<dbReference type="HOGENOM" id="CLU_113225_2_1_9"/>